<evidence type="ECO:0008006" key="3">
    <source>
        <dbReference type="Google" id="ProtNLM"/>
    </source>
</evidence>
<dbReference type="Proteomes" id="UP000297245">
    <property type="component" value="Unassembled WGS sequence"/>
</dbReference>
<protein>
    <recommendedName>
        <fullName evidence="3">C2H2-type domain-containing protein</fullName>
    </recommendedName>
</protein>
<accession>A0A4V4HBG7</accession>
<dbReference type="AlphaFoldDB" id="A0A4V4HBG7"/>
<sequence>CPECSWIQTSRRMPDFQRHVLTHRRPDQRDADSGWWCKGVPVEQRELYGNGIPKDAKAYEFRGKWRIGGCLKTFSRRDALGRHLDNVNVRCVGKACRADQE</sequence>
<evidence type="ECO:0000313" key="1">
    <source>
        <dbReference type="EMBL" id="THU79255.1"/>
    </source>
</evidence>
<dbReference type="EMBL" id="ML180053">
    <property type="protein sequence ID" value="THU79255.1"/>
    <property type="molecule type" value="Genomic_DNA"/>
</dbReference>
<dbReference type="OrthoDB" id="8922241at2759"/>
<keyword evidence="2" id="KW-1185">Reference proteome</keyword>
<evidence type="ECO:0000313" key="2">
    <source>
        <dbReference type="Proteomes" id="UP000297245"/>
    </source>
</evidence>
<proteinExistence type="predicted"/>
<feature type="non-terminal residue" evidence="1">
    <location>
        <position position="1"/>
    </location>
</feature>
<reference evidence="1 2" key="1">
    <citation type="journal article" date="2019" name="Nat. Ecol. Evol.">
        <title>Megaphylogeny resolves global patterns of mushroom evolution.</title>
        <authorList>
            <person name="Varga T."/>
            <person name="Krizsan K."/>
            <person name="Foldi C."/>
            <person name="Dima B."/>
            <person name="Sanchez-Garcia M."/>
            <person name="Sanchez-Ramirez S."/>
            <person name="Szollosi G.J."/>
            <person name="Szarkandi J.G."/>
            <person name="Papp V."/>
            <person name="Albert L."/>
            <person name="Andreopoulos W."/>
            <person name="Angelini C."/>
            <person name="Antonin V."/>
            <person name="Barry K.W."/>
            <person name="Bougher N.L."/>
            <person name="Buchanan P."/>
            <person name="Buyck B."/>
            <person name="Bense V."/>
            <person name="Catcheside P."/>
            <person name="Chovatia M."/>
            <person name="Cooper J."/>
            <person name="Damon W."/>
            <person name="Desjardin D."/>
            <person name="Finy P."/>
            <person name="Geml J."/>
            <person name="Haridas S."/>
            <person name="Hughes K."/>
            <person name="Justo A."/>
            <person name="Karasinski D."/>
            <person name="Kautmanova I."/>
            <person name="Kiss B."/>
            <person name="Kocsube S."/>
            <person name="Kotiranta H."/>
            <person name="LaButti K.M."/>
            <person name="Lechner B.E."/>
            <person name="Liimatainen K."/>
            <person name="Lipzen A."/>
            <person name="Lukacs Z."/>
            <person name="Mihaltcheva S."/>
            <person name="Morgado L.N."/>
            <person name="Niskanen T."/>
            <person name="Noordeloos M.E."/>
            <person name="Ohm R.A."/>
            <person name="Ortiz-Santana B."/>
            <person name="Ovrebo C."/>
            <person name="Racz N."/>
            <person name="Riley R."/>
            <person name="Savchenko A."/>
            <person name="Shiryaev A."/>
            <person name="Soop K."/>
            <person name="Spirin V."/>
            <person name="Szebenyi C."/>
            <person name="Tomsovsky M."/>
            <person name="Tulloss R.E."/>
            <person name="Uehling J."/>
            <person name="Grigoriev I.V."/>
            <person name="Vagvolgyi C."/>
            <person name="Papp T."/>
            <person name="Martin F.M."/>
            <person name="Miettinen O."/>
            <person name="Hibbett D.S."/>
            <person name="Nagy L.G."/>
        </authorList>
    </citation>
    <scope>NUCLEOTIDE SEQUENCE [LARGE SCALE GENOMIC DNA]</scope>
    <source>
        <strain evidence="1 2">CBS 962.96</strain>
    </source>
</reference>
<gene>
    <name evidence="1" type="ORF">K435DRAFT_698247</name>
</gene>
<name>A0A4V4HBG7_DENBC</name>
<organism evidence="1 2">
    <name type="scientific">Dendrothele bispora (strain CBS 962.96)</name>
    <dbReference type="NCBI Taxonomy" id="1314807"/>
    <lineage>
        <taxon>Eukaryota</taxon>
        <taxon>Fungi</taxon>
        <taxon>Dikarya</taxon>
        <taxon>Basidiomycota</taxon>
        <taxon>Agaricomycotina</taxon>
        <taxon>Agaricomycetes</taxon>
        <taxon>Agaricomycetidae</taxon>
        <taxon>Agaricales</taxon>
        <taxon>Agaricales incertae sedis</taxon>
        <taxon>Dendrothele</taxon>
    </lineage>
</organism>